<evidence type="ECO:0000256" key="3">
    <source>
        <dbReference type="ARBA" id="ARBA00022989"/>
    </source>
</evidence>
<accession>A0A6N6VFH7</accession>
<keyword evidence="1" id="KW-1003">Cell membrane</keyword>
<dbReference type="EMBL" id="WESC01000022">
    <property type="protein sequence ID" value="KAB7738452.1"/>
    <property type="molecule type" value="Genomic_DNA"/>
</dbReference>
<protein>
    <submittedName>
        <fullName evidence="6">DUF1656 domain-containing protein</fullName>
    </submittedName>
</protein>
<feature type="transmembrane region" description="Helical" evidence="5">
    <location>
        <begin position="7"/>
        <end position="29"/>
    </location>
</feature>
<dbReference type="InterPro" id="IPR012451">
    <property type="entry name" value="DUF1656"/>
</dbReference>
<comment type="caution">
    <text evidence="6">The sequence shown here is derived from an EMBL/GenBank/DDBJ whole genome shotgun (WGS) entry which is preliminary data.</text>
</comment>
<name>A0A6N6VFH7_9HYPH</name>
<proteinExistence type="predicted"/>
<evidence type="ECO:0000313" key="6">
    <source>
        <dbReference type="EMBL" id="KAB7738452.1"/>
    </source>
</evidence>
<sequence length="69" mass="7484">MIGEFDIAGVFVSPLLLCLLAAFLARILIGRVLEATGIYRAIWHQSLFSISLFFVLVGAVFALLQAVTS</sequence>
<dbReference type="Pfam" id="PF07869">
    <property type="entry name" value="DUF1656"/>
    <property type="match status" value="1"/>
</dbReference>
<keyword evidence="2 5" id="KW-0812">Transmembrane</keyword>
<keyword evidence="7" id="KW-1185">Reference proteome</keyword>
<evidence type="ECO:0000313" key="7">
    <source>
        <dbReference type="Proteomes" id="UP000468901"/>
    </source>
</evidence>
<keyword evidence="3 5" id="KW-1133">Transmembrane helix</keyword>
<organism evidence="6 7">
    <name type="scientific">Parvibaculum sedimenti</name>
    <dbReference type="NCBI Taxonomy" id="2608632"/>
    <lineage>
        <taxon>Bacteria</taxon>
        <taxon>Pseudomonadati</taxon>
        <taxon>Pseudomonadota</taxon>
        <taxon>Alphaproteobacteria</taxon>
        <taxon>Hyphomicrobiales</taxon>
        <taxon>Parvibaculaceae</taxon>
        <taxon>Parvibaculum</taxon>
    </lineage>
</organism>
<evidence type="ECO:0000256" key="2">
    <source>
        <dbReference type="ARBA" id="ARBA00022692"/>
    </source>
</evidence>
<evidence type="ECO:0000256" key="4">
    <source>
        <dbReference type="ARBA" id="ARBA00023136"/>
    </source>
</evidence>
<gene>
    <name evidence="6" type="ORF">F2P47_17105</name>
</gene>
<dbReference type="Proteomes" id="UP000468901">
    <property type="component" value="Unassembled WGS sequence"/>
</dbReference>
<keyword evidence="4 5" id="KW-0472">Membrane</keyword>
<feature type="transmembrane region" description="Helical" evidence="5">
    <location>
        <begin position="41"/>
        <end position="64"/>
    </location>
</feature>
<evidence type="ECO:0000256" key="1">
    <source>
        <dbReference type="ARBA" id="ARBA00022475"/>
    </source>
</evidence>
<dbReference type="AlphaFoldDB" id="A0A6N6VFH7"/>
<reference evidence="6 7" key="1">
    <citation type="submission" date="2019-09" db="EMBL/GenBank/DDBJ databases">
        <title>Parvibaculum sedimenti sp. nov., isolated from sediment.</title>
        <authorList>
            <person name="Wang Y."/>
        </authorList>
    </citation>
    <scope>NUCLEOTIDE SEQUENCE [LARGE SCALE GENOMIC DNA]</scope>
    <source>
        <strain evidence="6 7">HXT-9</strain>
    </source>
</reference>
<evidence type="ECO:0000256" key="5">
    <source>
        <dbReference type="SAM" id="Phobius"/>
    </source>
</evidence>